<dbReference type="InterPro" id="IPR036890">
    <property type="entry name" value="HATPase_C_sf"/>
</dbReference>
<dbReference type="InterPro" id="IPR005467">
    <property type="entry name" value="His_kinase_dom"/>
</dbReference>
<proteinExistence type="predicted"/>
<accession>A0A6L9EBH7</accession>
<dbReference type="InterPro" id="IPR013767">
    <property type="entry name" value="PAS_fold"/>
</dbReference>
<comment type="catalytic activity">
    <reaction evidence="1">
        <text>ATP + protein L-histidine = ADP + protein N-phospho-L-histidine.</text>
        <dbReference type="EC" id="2.7.13.3"/>
    </reaction>
</comment>
<dbReference type="InterPro" id="IPR003594">
    <property type="entry name" value="HATPase_dom"/>
</dbReference>
<keyword evidence="7" id="KW-0175">Coiled coil</keyword>
<sequence>MTKISYSPYLYFVKVFEKNSNIFRLLSEGVSEGILVVNKDKVIVAANGSAHEMFGYEKTSLIGKNLNLLIPTEYRKAHDGHVKQFLAKSSKRRMGNGLNLRGLKKCGESFPLEVGLNPFELYGNTYIMALIIDITERRQHEEKIKAMNEELESKIKLRTKELEESVSELRAEIKLRKEAEERAKEALEREKELNELKTKFLSLVSHEFKTPLSTILTSTTLLSKYKETEQQPKRDKHLNTIRNKVKYLDGILNDFLSVERLESGKVKYNLTDFPLSKLVNQVVYDANMLLKKGQHIRYPDNIDGIELQFDEKILELVIANLLHNAIKYSPENTSIEIEISEKKKKLLIKVTDHGMGIPEEDQKFIFDRYFRAANALLTQGTGIGLNIAKRHMENLGGTITFESKENKGTEFVVHIPR</sequence>
<dbReference type="SUPFAM" id="SSF55785">
    <property type="entry name" value="PYP-like sensor domain (PAS domain)"/>
    <property type="match status" value="1"/>
</dbReference>
<dbReference type="InterPro" id="IPR004358">
    <property type="entry name" value="Sig_transdc_His_kin-like_C"/>
</dbReference>
<dbReference type="InterPro" id="IPR050736">
    <property type="entry name" value="Sensor_HK_Regulatory"/>
</dbReference>
<dbReference type="Gene3D" id="3.30.565.10">
    <property type="entry name" value="Histidine kinase-like ATPase, C-terminal domain"/>
    <property type="match status" value="1"/>
</dbReference>
<dbReference type="EMBL" id="WXYO01000003">
    <property type="protein sequence ID" value="NAS11921.1"/>
    <property type="molecule type" value="Genomic_DNA"/>
</dbReference>
<dbReference type="PANTHER" id="PTHR43711:SF26">
    <property type="entry name" value="SENSOR HISTIDINE KINASE RCSC"/>
    <property type="match status" value="1"/>
</dbReference>
<dbReference type="InterPro" id="IPR036097">
    <property type="entry name" value="HisK_dim/P_sf"/>
</dbReference>
<keyword evidence="11" id="KW-1185">Reference proteome</keyword>
<dbReference type="GO" id="GO:0006355">
    <property type="term" value="P:regulation of DNA-templated transcription"/>
    <property type="evidence" value="ECO:0007669"/>
    <property type="project" value="InterPro"/>
</dbReference>
<evidence type="ECO:0000313" key="11">
    <source>
        <dbReference type="Proteomes" id="UP000475249"/>
    </source>
</evidence>
<organism evidence="10 11">
    <name type="scientific">Poritiphilus flavus</name>
    <dbReference type="NCBI Taxonomy" id="2697053"/>
    <lineage>
        <taxon>Bacteria</taxon>
        <taxon>Pseudomonadati</taxon>
        <taxon>Bacteroidota</taxon>
        <taxon>Flavobacteriia</taxon>
        <taxon>Flavobacteriales</taxon>
        <taxon>Flavobacteriaceae</taxon>
        <taxon>Poritiphilus</taxon>
    </lineage>
</organism>
<dbReference type="SMART" id="SM00387">
    <property type="entry name" value="HATPase_c"/>
    <property type="match status" value="1"/>
</dbReference>
<dbReference type="Pfam" id="PF02518">
    <property type="entry name" value="HATPase_c"/>
    <property type="match status" value="1"/>
</dbReference>
<dbReference type="InterPro" id="IPR003661">
    <property type="entry name" value="HisK_dim/P_dom"/>
</dbReference>
<evidence type="ECO:0000259" key="9">
    <source>
        <dbReference type="PROSITE" id="PS50112"/>
    </source>
</evidence>
<dbReference type="Proteomes" id="UP000475249">
    <property type="component" value="Unassembled WGS sequence"/>
</dbReference>
<dbReference type="Pfam" id="PF00512">
    <property type="entry name" value="HisKA"/>
    <property type="match status" value="1"/>
</dbReference>
<evidence type="ECO:0000256" key="7">
    <source>
        <dbReference type="SAM" id="Coils"/>
    </source>
</evidence>
<dbReference type="Gene3D" id="1.10.287.130">
    <property type="match status" value="1"/>
</dbReference>
<dbReference type="InterPro" id="IPR035965">
    <property type="entry name" value="PAS-like_dom_sf"/>
</dbReference>
<evidence type="ECO:0000256" key="2">
    <source>
        <dbReference type="ARBA" id="ARBA00012438"/>
    </source>
</evidence>
<dbReference type="SMART" id="SM00091">
    <property type="entry name" value="PAS"/>
    <property type="match status" value="1"/>
</dbReference>
<keyword evidence="4" id="KW-0808">Transferase</keyword>
<dbReference type="SUPFAM" id="SSF55874">
    <property type="entry name" value="ATPase domain of HSP90 chaperone/DNA topoisomerase II/histidine kinase"/>
    <property type="match status" value="1"/>
</dbReference>
<dbReference type="CDD" id="cd00130">
    <property type="entry name" value="PAS"/>
    <property type="match status" value="1"/>
</dbReference>
<feature type="coiled-coil region" evidence="7">
    <location>
        <begin position="137"/>
        <end position="197"/>
    </location>
</feature>
<evidence type="ECO:0000256" key="4">
    <source>
        <dbReference type="ARBA" id="ARBA00022679"/>
    </source>
</evidence>
<dbReference type="CDD" id="cd00082">
    <property type="entry name" value="HisKA"/>
    <property type="match status" value="1"/>
</dbReference>
<dbReference type="AlphaFoldDB" id="A0A6L9EBH7"/>
<feature type="domain" description="PAS" evidence="9">
    <location>
        <begin position="19"/>
        <end position="89"/>
    </location>
</feature>
<feature type="domain" description="Histidine kinase" evidence="8">
    <location>
        <begin position="203"/>
        <end position="417"/>
    </location>
</feature>
<dbReference type="SUPFAM" id="SSF47384">
    <property type="entry name" value="Homodimeric domain of signal transducing histidine kinase"/>
    <property type="match status" value="1"/>
</dbReference>
<evidence type="ECO:0000259" key="8">
    <source>
        <dbReference type="PROSITE" id="PS50109"/>
    </source>
</evidence>
<dbReference type="Gene3D" id="3.30.450.20">
    <property type="entry name" value="PAS domain"/>
    <property type="match status" value="1"/>
</dbReference>
<dbReference type="PROSITE" id="PS50109">
    <property type="entry name" value="HIS_KIN"/>
    <property type="match status" value="1"/>
</dbReference>
<dbReference type="PROSITE" id="PS50112">
    <property type="entry name" value="PAS"/>
    <property type="match status" value="1"/>
</dbReference>
<keyword evidence="5" id="KW-0418">Kinase</keyword>
<evidence type="ECO:0000256" key="5">
    <source>
        <dbReference type="ARBA" id="ARBA00022777"/>
    </source>
</evidence>
<dbReference type="InterPro" id="IPR000014">
    <property type="entry name" value="PAS"/>
</dbReference>
<keyword evidence="6" id="KW-0902">Two-component regulatory system</keyword>
<dbReference type="RefSeq" id="WP_161434955.1">
    <property type="nucleotide sequence ID" value="NZ_WXYO01000003.1"/>
</dbReference>
<dbReference type="CDD" id="cd00075">
    <property type="entry name" value="HATPase"/>
    <property type="match status" value="1"/>
</dbReference>
<reference evidence="10 11" key="1">
    <citation type="submission" date="2020-01" db="EMBL/GenBank/DDBJ databases">
        <title>Bacteria diversity of Porities sp.</title>
        <authorList>
            <person name="Wang G."/>
        </authorList>
    </citation>
    <scope>NUCLEOTIDE SEQUENCE [LARGE SCALE GENOMIC DNA]</scope>
    <source>
        <strain evidence="10 11">R33</strain>
    </source>
</reference>
<keyword evidence="3" id="KW-0597">Phosphoprotein</keyword>
<dbReference type="EC" id="2.7.13.3" evidence="2"/>
<gene>
    <name evidence="10" type="ORF">GTQ38_07915</name>
</gene>
<dbReference type="GO" id="GO:0000155">
    <property type="term" value="F:phosphorelay sensor kinase activity"/>
    <property type="evidence" value="ECO:0007669"/>
    <property type="project" value="InterPro"/>
</dbReference>
<name>A0A6L9EBH7_9FLAO</name>
<dbReference type="PRINTS" id="PR00344">
    <property type="entry name" value="BCTRLSENSOR"/>
</dbReference>
<dbReference type="PANTHER" id="PTHR43711">
    <property type="entry name" value="TWO-COMPONENT HISTIDINE KINASE"/>
    <property type="match status" value="1"/>
</dbReference>
<evidence type="ECO:0000256" key="1">
    <source>
        <dbReference type="ARBA" id="ARBA00000085"/>
    </source>
</evidence>
<evidence type="ECO:0000313" key="10">
    <source>
        <dbReference type="EMBL" id="NAS11921.1"/>
    </source>
</evidence>
<comment type="caution">
    <text evidence="10">The sequence shown here is derived from an EMBL/GenBank/DDBJ whole genome shotgun (WGS) entry which is preliminary data.</text>
</comment>
<dbReference type="Pfam" id="PF00989">
    <property type="entry name" value="PAS"/>
    <property type="match status" value="1"/>
</dbReference>
<dbReference type="SMART" id="SM00388">
    <property type="entry name" value="HisKA"/>
    <property type="match status" value="1"/>
</dbReference>
<protein>
    <recommendedName>
        <fullName evidence="2">histidine kinase</fullName>
        <ecNumber evidence="2">2.7.13.3</ecNumber>
    </recommendedName>
</protein>
<dbReference type="NCBIfam" id="TIGR00229">
    <property type="entry name" value="sensory_box"/>
    <property type="match status" value="1"/>
</dbReference>
<dbReference type="FunFam" id="3.30.565.10:FF:000006">
    <property type="entry name" value="Sensor histidine kinase WalK"/>
    <property type="match status" value="1"/>
</dbReference>
<evidence type="ECO:0000256" key="6">
    <source>
        <dbReference type="ARBA" id="ARBA00023012"/>
    </source>
</evidence>
<evidence type="ECO:0000256" key="3">
    <source>
        <dbReference type="ARBA" id="ARBA00022553"/>
    </source>
</evidence>